<gene>
    <name evidence="2" type="ORF">N7515_000715</name>
</gene>
<dbReference type="EMBL" id="JAPQKL010000001">
    <property type="protein sequence ID" value="KAJ5146151.1"/>
    <property type="molecule type" value="Genomic_DNA"/>
</dbReference>
<dbReference type="OrthoDB" id="3341310at2759"/>
<evidence type="ECO:0000259" key="1">
    <source>
        <dbReference type="SMART" id="SM00849"/>
    </source>
</evidence>
<reference evidence="2" key="1">
    <citation type="submission" date="2022-11" db="EMBL/GenBank/DDBJ databases">
        <authorList>
            <person name="Petersen C."/>
        </authorList>
    </citation>
    <scope>NUCLEOTIDE SEQUENCE</scope>
    <source>
        <strain evidence="2">IBT 22155</strain>
    </source>
</reference>
<dbReference type="Pfam" id="PF00753">
    <property type="entry name" value="Lactamase_B"/>
    <property type="match status" value="1"/>
</dbReference>
<comment type="caution">
    <text evidence="2">The sequence shown here is derived from an EMBL/GenBank/DDBJ whole genome shotgun (WGS) entry which is preliminary data.</text>
</comment>
<dbReference type="Proteomes" id="UP001149079">
    <property type="component" value="Unassembled WGS sequence"/>
</dbReference>
<dbReference type="CDD" id="cd06262">
    <property type="entry name" value="metallo-hydrolase-like_MBL-fold"/>
    <property type="match status" value="1"/>
</dbReference>
<dbReference type="InterPro" id="IPR050855">
    <property type="entry name" value="NDM-1-like"/>
</dbReference>
<proteinExistence type="predicted"/>
<accession>A0A9W9HFG2</accession>
<dbReference type="PANTHER" id="PTHR42951">
    <property type="entry name" value="METALLO-BETA-LACTAMASE DOMAIN-CONTAINING"/>
    <property type="match status" value="1"/>
</dbReference>
<dbReference type="InterPro" id="IPR001279">
    <property type="entry name" value="Metallo-B-lactamas"/>
</dbReference>
<organism evidence="2 3">
    <name type="scientific">Penicillium bovifimosum</name>
    <dbReference type="NCBI Taxonomy" id="126998"/>
    <lineage>
        <taxon>Eukaryota</taxon>
        <taxon>Fungi</taxon>
        <taxon>Dikarya</taxon>
        <taxon>Ascomycota</taxon>
        <taxon>Pezizomycotina</taxon>
        <taxon>Eurotiomycetes</taxon>
        <taxon>Eurotiomycetidae</taxon>
        <taxon>Eurotiales</taxon>
        <taxon>Aspergillaceae</taxon>
        <taxon>Penicillium</taxon>
    </lineage>
</organism>
<reference evidence="2" key="2">
    <citation type="journal article" date="2023" name="IMA Fungus">
        <title>Comparative genomic study of the Penicillium genus elucidates a diverse pangenome and 15 lateral gene transfer events.</title>
        <authorList>
            <person name="Petersen C."/>
            <person name="Sorensen T."/>
            <person name="Nielsen M.R."/>
            <person name="Sondergaard T.E."/>
            <person name="Sorensen J.L."/>
            <person name="Fitzpatrick D.A."/>
            <person name="Frisvad J.C."/>
            <person name="Nielsen K.L."/>
        </authorList>
    </citation>
    <scope>NUCLEOTIDE SEQUENCE</scope>
    <source>
        <strain evidence="2">IBT 22155</strain>
    </source>
</reference>
<dbReference type="SMART" id="SM00849">
    <property type="entry name" value="Lactamase_B"/>
    <property type="match status" value="1"/>
</dbReference>
<dbReference type="Gene3D" id="3.60.15.10">
    <property type="entry name" value="Ribonuclease Z/Hydroxyacylglutathione hydrolase-like"/>
    <property type="match status" value="1"/>
</dbReference>
<dbReference type="RefSeq" id="XP_056526625.1">
    <property type="nucleotide sequence ID" value="XM_056661459.1"/>
</dbReference>
<name>A0A9W9HFG2_9EURO</name>
<protein>
    <recommendedName>
        <fullName evidence="1">Metallo-beta-lactamase domain-containing protein</fullName>
    </recommendedName>
</protein>
<feature type="domain" description="Metallo-beta-lactamase" evidence="1">
    <location>
        <begin position="51"/>
        <end position="265"/>
    </location>
</feature>
<evidence type="ECO:0000313" key="2">
    <source>
        <dbReference type="EMBL" id="KAJ5146151.1"/>
    </source>
</evidence>
<dbReference type="SUPFAM" id="SSF56281">
    <property type="entry name" value="Metallo-hydrolase/oxidoreductase"/>
    <property type="match status" value="1"/>
</dbReference>
<dbReference type="AlphaFoldDB" id="A0A9W9HFG2"/>
<evidence type="ECO:0000313" key="3">
    <source>
        <dbReference type="Proteomes" id="UP001149079"/>
    </source>
</evidence>
<keyword evidence="3" id="KW-1185">Reference proteome</keyword>
<dbReference type="PANTHER" id="PTHR42951:SF4">
    <property type="entry name" value="ACYL-COENZYME A THIOESTERASE MBLAC2"/>
    <property type="match status" value="1"/>
</dbReference>
<dbReference type="GeneID" id="81400629"/>
<sequence>MCGNPPEEQDYAVYSLRMTAHLVEASSITSFTATRLNQTTFRLVEDDRHIERPMIYVKLYPTCVVVIDTGCNDPMDKSLPVTGLRRFIETVPIHENKGKPLNPDGRLPYVILISHCHYDHIGGLETFDGSSYHIYCSRILLSEIVAKSRLHHDSLRESRSLPPMGLDLERVTGVSDGYSLVDADGVELNLQLLHAPGHSPDHMVVLDLDESTVFLGDSAYEQSPLFYAYGGDLVLHIQTLARLETLITDYEKPEGAAVWTAACGHFSSGLNAISLLQRTKKFILDVIEGKVPSQSQEANPFQVDGVLEFFTRDELAMACPDHLLQAAKSSSISLSSS</sequence>
<dbReference type="InterPro" id="IPR036866">
    <property type="entry name" value="RibonucZ/Hydroxyglut_hydro"/>
</dbReference>